<dbReference type="Proteomes" id="UP000438120">
    <property type="component" value="Unassembled WGS sequence"/>
</dbReference>
<dbReference type="Gene3D" id="3.20.20.80">
    <property type="entry name" value="Glycosidases"/>
    <property type="match status" value="1"/>
</dbReference>
<evidence type="ECO:0008006" key="3">
    <source>
        <dbReference type="Google" id="ProtNLM"/>
    </source>
</evidence>
<organism evidence="1 2">
    <name type="scientific">Lactobacillus porci</name>
    <dbReference type="NCBI Taxonomy" id="2012477"/>
    <lineage>
        <taxon>Bacteria</taxon>
        <taxon>Bacillati</taxon>
        <taxon>Bacillota</taxon>
        <taxon>Bacilli</taxon>
        <taxon>Lactobacillales</taxon>
        <taxon>Lactobacillaceae</taxon>
        <taxon>Lactobacillus</taxon>
    </lineage>
</organism>
<accession>A0A6A8MEI2</accession>
<name>A0A6A8MEI2_9LACO</name>
<comment type="caution">
    <text evidence="1">The sequence shown here is derived from an EMBL/GenBank/DDBJ whole genome shotgun (WGS) entry which is preliminary data.</text>
</comment>
<dbReference type="PANTHER" id="PTHR46066:SF2">
    <property type="entry name" value="CHITINASE DOMAIN-CONTAINING PROTEIN 1"/>
    <property type="match status" value="1"/>
</dbReference>
<dbReference type="SUPFAM" id="SSF51445">
    <property type="entry name" value="(Trans)glycosidases"/>
    <property type="match status" value="1"/>
</dbReference>
<dbReference type="PANTHER" id="PTHR46066">
    <property type="entry name" value="CHITINASE DOMAIN-CONTAINING PROTEIN 1 FAMILY MEMBER"/>
    <property type="match status" value="1"/>
</dbReference>
<gene>
    <name evidence="1" type="ORF">FYJ62_05980</name>
</gene>
<reference evidence="1 2" key="1">
    <citation type="submission" date="2019-08" db="EMBL/GenBank/DDBJ databases">
        <title>In-depth cultivation of the pig gut microbiome towards novel bacterial diversity and tailored functional studies.</title>
        <authorList>
            <person name="Wylensek D."/>
            <person name="Hitch T.C.A."/>
            <person name="Clavel T."/>
        </authorList>
    </citation>
    <scope>NUCLEOTIDE SEQUENCE [LARGE SCALE GENOMIC DNA]</scope>
    <source>
        <strain evidence="1 2">Bifido-178-WT-2B</strain>
    </source>
</reference>
<dbReference type="EMBL" id="VUMX01000014">
    <property type="protein sequence ID" value="MST87195.1"/>
    <property type="molecule type" value="Genomic_DNA"/>
</dbReference>
<keyword evidence="2" id="KW-1185">Reference proteome</keyword>
<dbReference type="AlphaFoldDB" id="A0A6A8MEI2"/>
<dbReference type="RefSeq" id="WP_154548751.1">
    <property type="nucleotide sequence ID" value="NZ_VUMX01000014.1"/>
</dbReference>
<evidence type="ECO:0000313" key="1">
    <source>
        <dbReference type="EMBL" id="MST87195.1"/>
    </source>
</evidence>
<evidence type="ECO:0000313" key="2">
    <source>
        <dbReference type="Proteomes" id="UP000438120"/>
    </source>
</evidence>
<dbReference type="Gene3D" id="3.10.50.10">
    <property type="match status" value="1"/>
</dbReference>
<dbReference type="PROSITE" id="PS51257">
    <property type="entry name" value="PROKAR_LIPOPROTEIN"/>
    <property type="match status" value="1"/>
</dbReference>
<dbReference type="InterPro" id="IPR017853">
    <property type="entry name" value="GH"/>
</dbReference>
<dbReference type="InterPro" id="IPR029070">
    <property type="entry name" value="Chitinase_insertion_sf"/>
</dbReference>
<sequence length="336" mass="37574">MNHPLKSLALVVCLALLSGGCEQRAEQDKPRQKTDLSQDQQISALLKGKRQLYLWSVYWDNESSLTSVYQHAGKIAALGDFAASYTKKNRLFLPAASQELAKRVRQSSVAKLPVYLTVVNDRPNDLKSLELLQSLLETPESRKQAVQEIVSLAKSQHFSGVELDFEKIRGDLSLWRKFISFEEELQTRCQKGGLQLRVVLESSTPKTVKLPKGPDYVVMCYNLHYSGTKPGPKADKAFLKQVARKFKQLPNVSYALANGGFDFKGKSAAALTSSQVAALLDQKKVIPKRDAESGAMHFKYGLHEVWYADSTTLAEWAKTLDQVSGRQVAISLWRIE</sequence>
<proteinExistence type="predicted"/>
<protein>
    <recommendedName>
        <fullName evidence="3">Glycosyl hydrolase</fullName>
    </recommendedName>
</protein>
<dbReference type="OrthoDB" id="1633417at2"/>